<reference evidence="1 2" key="1">
    <citation type="submission" date="2017-08" db="EMBL/GenBank/DDBJ databases">
        <title>Harnessing the power of phylogenomics to disentangle the directionality and signatures of interkingdom host jumping in the parasitic fungal genus Tolypocladium.</title>
        <authorList>
            <person name="Quandt C.A."/>
            <person name="Patterson W."/>
            <person name="Spatafora J.W."/>
        </authorList>
    </citation>
    <scope>NUCLEOTIDE SEQUENCE [LARGE SCALE GENOMIC DNA]</scope>
    <source>
        <strain evidence="1 2">CBS 113982</strain>
    </source>
</reference>
<dbReference type="EMBL" id="NRSZ01000292">
    <property type="protein sequence ID" value="PNY28184.1"/>
    <property type="molecule type" value="Genomic_DNA"/>
</dbReference>
<organism evidence="1 2">
    <name type="scientific">Tolypocladium capitatum</name>
    <dbReference type="NCBI Taxonomy" id="45235"/>
    <lineage>
        <taxon>Eukaryota</taxon>
        <taxon>Fungi</taxon>
        <taxon>Dikarya</taxon>
        <taxon>Ascomycota</taxon>
        <taxon>Pezizomycotina</taxon>
        <taxon>Sordariomycetes</taxon>
        <taxon>Hypocreomycetidae</taxon>
        <taxon>Hypocreales</taxon>
        <taxon>Ophiocordycipitaceae</taxon>
        <taxon>Tolypocladium</taxon>
    </lineage>
</organism>
<dbReference type="AlphaFoldDB" id="A0A2K3QKY7"/>
<gene>
    <name evidence="1" type="ORF">TCAP_01892</name>
</gene>
<name>A0A2K3QKY7_9HYPO</name>
<evidence type="ECO:0000313" key="2">
    <source>
        <dbReference type="Proteomes" id="UP000236621"/>
    </source>
</evidence>
<protein>
    <submittedName>
        <fullName evidence="1">Cytochrome P450 52A13</fullName>
    </submittedName>
</protein>
<evidence type="ECO:0000313" key="1">
    <source>
        <dbReference type="EMBL" id="PNY28184.1"/>
    </source>
</evidence>
<dbReference type="OrthoDB" id="1470350at2759"/>
<dbReference type="Proteomes" id="UP000236621">
    <property type="component" value="Unassembled WGS sequence"/>
</dbReference>
<sequence length="71" mass="7777">MLAVSRGPGICVGQDFALTEMAYCFGSPEQRYEKVEYRGDWEAQSLWADIIGAPALVACRLGPLSQGHDDE</sequence>
<comment type="caution">
    <text evidence="1">The sequence shown here is derived from an EMBL/GenBank/DDBJ whole genome shotgun (WGS) entry which is preliminary data.</text>
</comment>
<keyword evidence="2" id="KW-1185">Reference proteome</keyword>
<proteinExistence type="predicted"/>
<dbReference type="STRING" id="45235.A0A2K3QKY7"/>
<accession>A0A2K3QKY7</accession>